<evidence type="ECO:0000313" key="6">
    <source>
        <dbReference type="EMBL" id="ABC81028.1"/>
    </source>
</evidence>
<dbReference type="AlphaFoldDB" id="Q2IQE3"/>
<dbReference type="RefSeq" id="WP_011420311.1">
    <property type="nucleotide sequence ID" value="NC_007760.1"/>
</dbReference>
<keyword evidence="2 4" id="KW-0808">Transferase</keyword>
<dbReference type="PANTHER" id="PTHR43369">
    <property type="entry name" value="PHOSPHORIBOSYLGLYCINAMIDE FORMYLTRANSFERASE"/>
    <property type="match status" value="1"/>
</dbReference>
<dbReference type="PANTHER" id="PTHR43369:SF2">
    <property type="entry name" value="PHOSPHORIBOSYLGLYCINAMIDE FORMYLTRANSFERASE"/>
    <property type="match status" value="1"/>
</dbReference>
<evidence type="ECO:0000256" key="2">
    <source>
        <dbReference type="ARBA" id="ARBA00022679"/>
    </source>
</evidence>
<feature type="active site" description="Proton donor" evidence="4">
    <location>
        <position position="117"/>
    </location>
</feature>
<dbReference type="eggNOG" id="COG0299">
    <property type="taxonomic scope" value="Bacteria"/>
</dbReference>
<dbReference type="GO" id="GO:0004644">
    <property type="term" value="F:phosphoribosylglycinamide formyltransferase activity"/>
    <property type="evidence" value="ECO:0007669"/>
    <property type="project" value="UniProtKB-UniRule"/>
</dbReference>
<feature type="binding site" evidence="4">
    <location>
        <position position="115"/>
    </location>
    <ligand>
        <name>(6R)-10-formyltetrahydrofolate</name>
        <dbReference type="ChEBI" id="CHEBI:195366"/>
    </ligand>
</feature>
<dbReference type="InterPro" id="IPR002376">
    <property type="entry name" value="Formyl_transf_N"/>
</dbReference>
<organism evidence="6 7">
    <name type="scientific">Anaeromyxobacter dehalogenans (strain 2CP-C)</name>
    <dbReference type="NCBI Taxonomy" id="290397"/>
    <lineage>
        <taxon>Bacteria</taxon>
        <taxon>Pseudomonadati</taxon>
        <taxon>Myxococcota</taxon>
        <taxon>Myxococcia</taxon>
        <taxon>Myxococcales</taxon>
        <taxon>Cystobacterineae</taxon>
        <taxon>Anaeromyxobacteraceae</taxon>
        <taxon>Anaeromyxobacter</taxon>
    </lineage>
</organism>
<comment type="similarity">
    <text evidence="4">Belongs to the GART family.</text>
</comment>
<evidence type="ECO:0000256" key="4">
    <source>
        <dbReference type="HAMAP-Rule" id="MF_01930"/>
    </source>
</evidence>
<dbReference type="KEGG" id="ade:Adeh_1254"/>
<comment type="catalytic activity">
    <reaction evidence="4">
        <text>N(1)-(5-phospho-beta-D-ribosyl)glycinamide + (6R)-10-formyltetrahydrofolate = N(2)-formyl-N(1)-(5-phospho-beta-D-ribosyl)glycinamide + (6S)-5,6,7,8-tetrahydrofolate + H(+)</text>
        <dbReference type="Rhea" id="RHEA:15053"/>
        <dbReference type="ChEBI" id="CHEBI:15378"/>
        <dbReference type="ChEBI" id="CHEBI:57453"/>
        <dbReference type="ChEBI" id="CHEBI:143788"/>
        <dbReference type="ChEBI" id="CHEBI:147286"/>
        <dbReference type="ChEBI" id="CHEBI:195366"/>
        <dbReference type="EC" id="2.1.2.2"/>
    </reaction>
</comment>
<dbReference type="HOGENOM" id="CLU_038395_1_0_7"/>
<feature type="site" description="Raises pKa of active site His" evidence="4">
    <location>
        <position position="153"/>
    </location>
</feature>
<feature type="binding site" evidence="4">
    <location>
        <begin position="90"/>
        <end position="93"/>
    </location>
    <ligand>
        <name>(6R)-10-formyltetrahydrofolate</name>
        <dbReference type="ChEBI" id="CHEBI:195366"/>
    </ligand>
</feature>
<feature type="binding site" evidence="4">
    <location>
        <begin position="12"/>
        <end position="14"/>
    </location>
    <ligand>
        <name>N(1)-(5-phospho-beta-D-ribosyl)glycinamide</name>
        <dbReference type="ChEBI" id="CHEBI:143788"/>
    </ligand>
</feature>
<dbReference type="NCBIfam" id="TIGR00639">
    <property type="entry name" value="PurN"/>
    <property type="match status" value="1"/>
</dbReference>
<proteinExistence type="inferred from homology"/>
<evidence type="ECO:0000256" key="1">
    <source>
        <dbReference type="ARBA" id="ARBA00005054"/>
    </source>
</evidence>
<name>Q2IQE3_ANADE</name>
<comment type="function">
    <text evidence="4">Catalyzes the transfer of a formyl group from 10-formyltetrahydrofolate to 5-phospho-ribosyl-glycinamide (GAR), producing 5-phospho-ribosyl-N-formylglycinamide (FGAR) and tetrahydrofolate.</text>
</comment>
<keyword evidence="3 4" id="KW-0658">Purine biosynthesis</keyword>
<accession>Q2IQE3</accession>
<dbReference type="Gene3D" id="3.40.50.170">
    <property type="entry name" value="Formyl transferase, N-terminal domain"/>
    <property type="match status" value="1"/>
</dbReference>
<dbReference type="InterPro" id="IPR004607">
    <property type="entry name" value="GART"/>
</dbReference>
<dbReference type="HAMAP" id="MF_01930">
    <property type="entry name" value="PurN"/>
    <property type="match status" value="1"/>
</dbReference>
<dbReference type="SUPFAM" id="SSF53328">
    <property type="entry name" value="Formyltransferase"/>
    <property type="match status" value="1"/>
</dbReference>
<evidence type="ECO:0000256" key="3">
    <source>
        <dbReference type="ARBA" id="ARBA00022755"/>
    </source>
</evidence>
<protein>
    <recommendedName>
        <fullName evidence="4">Phosphoribosylglycinamide formyltransferase</fullName>
        <ecNumber evidence="4">2.1.2.2</ecNumber>
    </recommendedName>
    <alternativeName>
        <fullName evidence="4">5'-phosphoribosylglycinamide transformylase</fullName>
    </alternativeName>
    <alternativeName>
        <fullName evidence="4">GAR transformylase</fullName>
        <shortName evidence="4">GART</shortName>
    </alternativeName>
</protein>
<feature type="domain" description="Formyl transferase N-terminal" evidence="5">
    <location>
        <begin position="3"/>
        <end position="190"/>
    </location>
</feature>
<comment type="pathway">
    <text evidence="1 4">Purine metabolism; IMP biosynthesis via de novo pathway; N(2)-formyl-N(1)-(5-phospho-D-ribosyl)glycinamide from N(1)-(5-phospho-D-ribosyl)glycinamide (10-formyl THF route): step 1/1.</text>
</comment>
<dbReference type="EMBL" id="CP000251">
    <property type="protein sequence ID" value="ABC81028.1"/>
    <property type="molecule type" value="Genomic_DNA"/>
</dbReference>
<dbReference type="InterPro" id="IPR036477">
    <property type="entry name" value="Formyl_transf_N_sf"/>
</dbReference>
<evidence type="ECO:0000313" key="7">
    <source>
        <dbReference type="Proteomes" id="UP000001935"/>
    </source>
</evidence>
<dbReference type="UniPathway" id="UPA00074">
    <property type="reaction ID" value="UER00126"/>
</dbReference>
<dbReference type="Proteomes" id="UP000001935">
    <property type="component" value="Chromosome"/>
</dbReference>
<gene>
    <name evidence="4" type="primary">purN</name>
    <name evidence="6" type="ordered locus">Adeh_1254</name>
</gene>
<evidence type="ECO:0000259" key="5">
    <source>
        <dbReference type="Pfam" id="PF00551"/>
    </source>
</evidence>
<sequence>MIRLGVLASGGGTNLQALLDACAGGRVDAQVAVVLSNVPGAGALERARRAGAPAEVLPSKGVADRAAYDLTLVEALRAHRVDLVCLAGYMRLVTPGFLRAFGPDDASRGCPRVMNIHPALLPSFPGLHAARQALDYGARVAGCTVHFVDEGTDTGPIIAQAVVPVLQGDDEAALSARIQAEEHRLYPQAVQWFAQGRLSLEGRRVRLDRCAPHGPSPLRNPPLEG</sequence>
<dbReference type="EC" id="2.1.2.2" evidence="4"/>
<reference evidence="6 7" key="1">
    <citation type="submission" date="2006-01" db="EMBL/GenBank/DDBJ databases">
        <title>Complete sequence of Anaeromyxobacter dehalogenans 2CP-C.</title>
        <authorList>
            <consortium name="US DOE Joint Genome Institute"/>
            <person name="Copeland A."/>
            <person name="Lucas S."/>
            <person name="Lapidus A."/>
            <person name="Barry K."/>
            <person name="Detter J.C."/>
            <person name="Glavina T."/>
            <person name="Hammon N."/>
            <person name="Israni S."/>
            <person name="Pitluck S."/>
            <person name="Brettin T."/>
            <person name="Bruce D."/>
            <person name="Han C."/>
            <person name="Tapia R."/>
            <person name="Gilna P."/>
            <person name="Kiss H."/>
            <person name="Schmutz J."/>
            <person name="Larimer F."/>
            <person name="Land M."/>
            <person name="Kyrpides N."/>
            <person name="Anderson I."/>
            <person name="Sanford R.A."/>
            <person name="Ritalahti K.M."/>
            <person name="Thomas H.S."/>
            <person name="Kirby J.R."/>
            <person name="Zhulin I.B."/>
            <person name="Loeffler F.E."/>
            <person name="Richardson P."/>
        </authorList>
    </citation>
    <scope>NUCLEOTIDE SEQUENCE [LARGE SCALE GENOMIC DNA]</scope>
    <source>
        <strain evidence="6 7">2CP-C</strain>
    </source>
</reference>
<dbReference type="Pfam" id="PF00551">
    <property type="entry name" value="Formyl_trans_N"/>
    <property type="match status" value="1"/>
</dbReference>
<dbReference type="CDD" id="cd08645">
    <property type="entry name" value="FMT_core_GART"/>
    <property type="match status" value="1"/>
</dbReference>
<dbReference type="OrthoDB" id="9806170at2"/>
<dbReference type="GO" id="GO:0005737">
    <property type="term" value="C:cytoplasm"/>
    <property type="evidence" value="ECO:0007669"/>
    <property type="project" value="TreeGrafter"/>
</dbReference>
<feature type="binding site" evidence="4">
    <location>
        <position position="65"/>
    </location>
    <ligand>
        <name>(6R)-10-formyltetrahydrofolate</name>
        <dbReference type="ChEBI" id="CHEBI:195366"/>
    </ligand>
</feature>
<dbReference type="GO" id="GO:0006189">
    <property type="term" value="P:'de novo' IMP biosynthetic process"/>
    <property type="evidence" value="ECO:0007669"/>
    <property type="project" value="UniProtKB-UniRule"/>
</dbReference>
<dbReference type="STRING" id="290397.Adeh_1254"/>